<feature type="transmembrane region" description="Helical" evidence="6">
    <location>
        <begin position="46"/>
        <end position="64"/>
    </location>
</feature>
<gene>
    <name evidence="9" type="ORF">PUV54_14165</name>
</gene>
<dbReference type="Proteomes" id="UP001214043">
    <property type="component" value="Chromosome"/>
</dbReference>
<comment type="subcellular location">
    <subcellularLocation>
        <location evidence="1">Cell membrane</location>
        <topology evidence="1">Multi-pass membrane protein</topology>
    </subcellularLocation>
</comment>
<dbReference type="Pfam" id="PF13567">
    <property type="entry name" value="DUF4131"/>
    <property type="match status" value="1"/>
</dbReference>
<evidence type="ECO:0000256" key="1">
    <source>
        <dbReference type="ARBA" id="ARBA00004651"/>
    </source>
</evidence>
<sequence length="722" mass="77291">MTAETFGEIADYPSKSRMRSAPSLRRALFLIGKNAAVWAKADLSRITLWSPVAIALGVGLYFSLKSEPGWQVGVTFLFVSLLIAFRIARLRLIASAFALAALGFVAADCRTYQVAAPQLWRDIGIVEATGRLVSVEESEARRRYVIALHSIAGLAPEDTPARARITWRGEGFDAAPGDVISIRAGLSPPPPPVAPGAFDYARQLYFQRIGAVGFAVTAPEVIETSGKTAGQKFMGSVETMRFNLFKRITTAAPSEGGAILAAIVTGKRDAISESAENALRDTGLAHLLAISGLHMGMATGLIFFAVRFGLAASETLALRYPIKKWAAIAALASGFFYLILSGGGWSARRAFIMAAIMFAAILVDRRALSLRNVAIAAIVILLTTPEALFHPGFQMSFAAVTALIAGYEWFGRRASPDRNFNALAKTKRYVVGLAATDTIAALATAPYALYHFNRVAIYSLPANVAAMPLMGFWIVPAAILALLLSPFGWDGWAWRFAASGMDLVLLIAGKVASWPGAVSLTAQWPLAAMLALTVGGLWLCLSRAPWRLAGIAAIPLAMLMVSKTRHPDLFVSATGLNAGVVLRNWSDGETIAVYNTRREKFAASIWEESVGFDPLTTKPISMQSIYACDEGGCIAEIGGEGSATAAFVTDRSTLAEDCVRADLVVAFFPVSSNDWRDCEAVFIDRRSAWRRGAHSVRVKGDGAIIVKSSASVRGDRPWTGGG</sequence>
<feature type="transmembrane region" description="Helical" evidence="6">
    <location>
        <begin position="322"/>
        <end position="340"/>
    </location>
</feature>
<feature type="transmembrane region" description="Helical" evidence="6">
    <location>
        <begin position="284"/>
        <end position="310"/>
    </location>
</feature>
<dbReference type="InterPro" id="IPR004477">
    <property type="entry name" value="ComEC_N"/>
</dbReference>
<feature type="domain" description="DUF4131" evidence="8">
    <location>
        <begin position="69"/>
        <end position="218"/>
    </location>
</feature>
<evidence type="ECO:0000259" key="8">
    <source>
        <dbReference type="Pfam" id="PF13567"/>
    </source>
</evidence>
<evidence type="ECO:0000256" key="6">
    <source>
        <dbReference type="SAM" id="Phobius"/>
    </source>
</evidence>
<feature type="transmembrane region" description="Helical" evidence="6">
    <location>
        <begin position="522"/>
        <end position="541"/>
    </location>
</feature>
<keyword evidence="4 6" id="KW-1133">Transmembrane helix</keyword>
<reference evidence="9" key="1">
    <citation type="submission" date="2023-02" db="EMBL/GenBank/DDBJ databases">
        <title>Genome sequence of Hyphococcus flavus.</title>
        <authorList>
            <person name="Rong J.-C."/>
            <person name="Zhao Q."/>
            <person name="Yi M."/>
            <person name="Wu J.-Y."/>
        </authorList>
    </citation>
    <scope>NUCLEOTIDE SEQUENCE</scope>
    <source>
        <strain evidence="9">MCCC 1K03223</strain>
    </source>
</reference>
<dbReference type="NCBIfam" id="TIGR00360">
    <property type="entry name" value="ComEC_N-term"/>
    <property type="match status" value="1"/>
</dbReference>
<dbReference type="RefSeq" id="WP_274492919.1">
    <property type="nucleotide sequence ID" value="NZ_CP118166.1"/>
</dbReference>
<evidence type="ECO:0000256" key="5">
    <source>
        <dbReference type="ARBA" id="ARBA00023136"/>
    </source>
</evidence>
<evidence type="ECO:0000313" key="9">
    <source>
        <dbReference type="EMBL" id="WDI31097.1"/>
    </source>
</evidence>
<dbReference type="KEGG" id="hfl:PUV54_14165"/>
<feature type="transmembrane region" description="Helical" evidence="6">
    <location>
        <begin position="393"/>
        <end position="410"/>
    </location>
</feature>
<dbReference type="PANTHER" id="PTHR30619:SF1">
    <property type="entry name" value="RECOMBINATION PROTEIN 2"/>
    <property type="match status" value="1"/>
</dbReference>
<name>A0AAE9ZEF3_9PROT</name>
<dbReference type="InterPro" id="IPR052159">
    <property type="entry name" value="Competence_DNA_uptake"/>
</dbReference>
<protein>
    <submittedName>
        <fullName evidence="9">ComEC/Rec2 family competence protein</fullName>
    </submittedName>
</protein>
<keyword evidence="10" id="KW-1185">Reference proteome</keyword>
<feature type="transmembrane region" description="Helical" evidence="6">
    <location>
        <begin position="430"/>
        <end position="450"/>
    </location>
</feature>
<dbReference type="PANTHER" id="PTHR30619">
    <property type="entry name" value="DNA INTERNALIZATION/COMPETENCE PROTEIN COMEC/REC2"/>
    <property type="match status" value="1"/>
</dbReference>
<evidence type="ECO:0000256" key="4">
    <source>
        <dbReference type="ARBA" id="ARBA00022989"/>
    </source>
</evidence>
<keyword evidence="5 6" id="KW-0472">Membrane</keyword>
<feature type="transmembrane region" description="Helical" evidence="6">
    <location>
        <begin position="462"/>
        <end position="484"/>
    </location>
</feature>
<keyword evidence="3 6" id="KW-0812">Transmembrane</keyword>
<accession>A0AAE9ZEF3</accession>
<evidence type="ECO:0000256" key="3">
    <source>
        <dbReference type="ARBA" id="ARBA00022692"/>
    </source>
</evidence>
<feature type="transmembrane region" description="Helical" evidence="6">
    <location>
        <begin position="70"/>
        <end position="88"/>
    </location>
</feature>
<dbReference type="GO" id="GO:0005886">
    <property type="term" value="C:plasma membrane"/>
    <property type="evidence" value="ECO:0007669"/>
    <property type="project" value="UniProtKB-SubCell"/>
</dbReference>
<feature type="transmembrane region" description="Helical" evidence="6">
    <location>
        <begin position="496"/>
        <end position="516"/>
    </location>
</feature>
<evidence type="ECO:0000256" key="2">
    <source>
        <dbReference type="ARBA" id="ARBA00022475"/>
    </source>
</evidence>
<evidence type="ECO:0000259" key="7">
    <source>
        <dbReference type="Pfam" id="PF03772"/>
    </source>
</evidence>
<feature type="domain" description="ComEC/Rec2-related protein" evidence="7">
    <location>
        <begin position="263"/>
        <end position="544"/>
    </location>
</feature>
<dbReference type="InterPro" id="IPR025405">
    <property type="entry name" value="DUF4131"/>
</dbReference>
<feature type="transmembrane region" description="Helical" evidence="6">
    <location>
        <begin position="370"/>
        <end position="387"/>
    </location>
</feature>
<dbReference type="Pfam" id="PF03772">
    <property type="entry name" value="Competence"/>
    <property type="match status" value="1"/>
</dbReference>
<keyword evidence="2" id="KW-1003">Cell membrane</keyword>
<evidence type="ECO:0000313" key="10">
    <source>
        <dbReference type="Proteomes" id="UP001214043"/>
    </source>
</evidence>
<dbReference type="EMBL" id="CP118166">
    <property type="protein sequence ID" value="WDI31097.1"/>
    <property type="molecule type" value="Genomic_DNA"/>
</dbReference>
<proteinExistence type="predicted"/>
<organism evidence="9 10">
    <name type="scientific">Hyphococcus flavus</name>
    <dbReference type="NCBI Taxonomy" id="1866326"/>
    <lineage>
        <taxon>Bacteria</taxon>
        <taxon>Pseudomonadati</taxon>
        <taxon>Pseudomonadota</taxon>
        <taxon>Alphaproteobacteria</taxon>
        <taxon>Parvularculales</taxon>
        <taxon>Parvularculaceae</taxon>
        <taxon>Hyphococcus</taxon>
    </lineage>
</organism>
<dbReference type="AlphaFoldDB" id="A0AAE9ZEF3"/>